<evidence type="ECO:0000256" key="6">
    <source>
        <dbReference type="ARBA" id="ARBA00022857"/>
    </source>
</evidence>
<feature type="domain" description="Tetrahydrofolate dehydrogenase/cyclohydrolase catalytic" evidence="13">
    <location>
        <begin position="5"/>
        <end position="119"/>
    </location>
</feature>
<evidence type="ECO:0000256" key="7">
    <source>
        <dbReference type="ARBA" id="ARBA00023002"/>
    </source>
</evidence>
<dbReference type="InterPro" id="IPR020867">
    <property type="entry name" value="THF_DH/CycHdrlase_CS"/>
</dbReference>
<evidence type="ECO:0000256" key="1">
    <source>
        <dbReference type="ARBA" id="ARBA00004777"/>
    </source>
</evidence>
<dbReference type="GO" id="GO:0035999">
    <property type="term" value="P:tetrahydrofolate interconversion"/>
    <property type="evidence" value="ECO:0007669"/>
    <property type="project" value="UniProtKB-UniRule"/>
</dbReference>
<evidence type="ECO:0000256" key="9">
    <source>
        <dbReference type="ARBA" id="ARBA00023167"/>
    </source>
</evidence>
<dbReference type="InterPro" id="IPR046346">
    <property type="entry name" value="Aminoacid_DH-like_N_sf"/>
</dbReference>
<keyword evidence="6 12" id="KW-0521">NADP</keyword>
<evidence type="ECO:0000256" key="11">
    <source>
        <dbReference type="ARBA" id="ARBA00036357"/>
    </source>
</evidence>
<keyword evidence="3 12" id="KW-0028">Amino-acid biosynthesis</keyword>
<evidence type="ECO:0000256" key="8">
    <source>
        <dbReference type="ARBA" id="ARBA00023102"/>
    </source>
</evidence>
<comment type="function">
    <text evidence="12">Catalyzes the oxidation of 5,10-methylenetetrahydrofolate to 5,10-methenyltetrahydrofolate and then the hydrolysis of 5,10-methenyltetrahydrofolate to 10-formyltetrahydrofolate.</text>
</comment>
<comment type="catalytic activity">
    <reaction evidence="12">
        <text>(6R)-5,10-methylene-5,6,7,8-tetrahydrofolate + NADP(+) = (6R)-5,10-methenyltetrahydrofolate + NADPH</text>
        <dbReference type="Rhea" id="RHEA:22812"/>
        <dbReference type="ChEBI" id="CHEBI:15636"/>
        <dbReference type="ChEBI" id="CHEBI:57455"/>
        <dbReference type="ChEBI" id="CHEBI:57783"/>
        <dbReference type="ChEBI" id="CHEBI:58349"/>
        <dbReference type="EC" id="1.5.1.5"/>
    </reaction>
</comment>
<dbReference type="SUPFAM" id="SSF51735">
    <property type="entry name" value="NAD(P)-binding Rossmann-fold domains"/>
    <property type="match status" value="1"/>
</dbReference>
<evidence type="ECO:0000259" key="14">
    <source>
        <dbReference type="Pfam" id="PF02882"/>
    </source>
</evidence>
<dbReference type="Gene3D" id="3.40.50.720">
    <property type="entry name" value="NAD(P)-binding Rossmann-like Domain"/>
    <property type="match status" value="1"/>
</dbReference>
<dbReference type="Pfam" id="PF02882">
    <property type="entry name" value="THF_DHG_CYH_C"/>
    <property type="match status" value="1"/>
</dbReference>
<dbReference type="Proteomes" id="UP000665020">
    <property type="component" value="Chromosome"/>
</dbReference>
<dbReference type="FunFam" id="3.40.50.10860:FF:000001">
    <property type="entry name" value="Bifunctional protein FolD"/>
    <property type="match status" value="1"/>
</dbReference>
<dbReference type="EC" id="1.5.1.5" evidence="12"/>
<proteinExistence type="inferred from homology"/>
<keyword evidence="16" id="KW-1185">Reference proteome</keyword>
<dbReference type="AlphaFoldDB" id="A0A8A7K9M9"/>
<dbReference type="GO" id="GO:0004488">
    <property type="term" value="F:methylenetetrahydrofolate dehydrogenase (NADP+) activity"/>
    <property type="evidence" value="ECO:0007669"/>
    <property type="project" value="UniProtKB-UniRule"/>
</dbReference>
<dbReference type="FunFam" id="3.40.50.720:FF:000094">
    <property type="entry name" value="Bifunctional protein FolD"/>
    <property type="match status" value="1"/>
</dbReference>
<dbReference type="PANTHER" id="PTHR48099">
    <property type="entry name" value="C-1-TETRAHYDROFOLATE SYNTHASE, CYTOPLASMIC-RELATED"/>
    <property type="match status" value="1"/>
</dbReference>
<comment type="similarity">
    <text evidence="12">Belongs to the tetrahydrofolate dehydrogenase/cyclohydrolase family.</text>
</comment>
<keyword evidence="9 12" id="KW-0486">Methionine biosynthesis</keyword>
<dbReference type="PROSITE" id="PS00767">
    <property type="entry name" value="THF_DHG_CYH_2"/>
    <property type="match status" value="1"/>
</dbReference>
<dbReference type="Gene3D" id="3.40.50.10860">
    <property type="entry name" value="Leucine Dehydrogenase, chain A, domain 1"/>
    <property type="match status" value="1"/>
</dbReference>
<evidence type="ECO:0000313" key="16">
    <source>
        <dbReference type="Proteomes" id="UP000665020"/>
    </source>
</evidence>
<feature type="binding site" evidence="12">
    <location>
        <begin position="167"/>
        <end position="169"/>
    </location>
    <ligand>
        <name>NADP(+)</name>
        <dbReference type="ChEBI" id="CHEBI:58349"/>
    </ligand>
</feature>
<keyword evidence="5 12" id="KW-0378">Hydrolase</keyword>
<name>A0A8A7K9M9_9FIRM</name>
<evidence type="ECO:0000256" key="12">
    <source>
        <dbReference type="HAMAP-Rule" id="MF_01576"/>
    </source>
</evidence>
<comment type="caution">
    <text evidence="12">Lacks conserved residue(s) required for the propagation of feature annotation.</text>
</comment>
<evidence type="ECO:0000256" key="10">
    <source>
        <dbReference type="ARBA" id="ARBA00023268"/>
    </source>
</evidence>
<dbReference type="PANTHER" id="PTHR48099:SF5">
    <property type="entry name" value="C-1-TETRAHYDROFOLATE SYNTHASE, CYTOPLASMIC"/>
    <property type="match status" value="1"/>
</dbReference>
<dbReference type="CDD" id="cd01080">
    <property type="entry name" value="NAD_bind_m-THF_DH_Cyclohyd"/>
    <property type="match status" value="1"/>
</dbReference>
<dbReference type="NCBIfam" id="NF008058">
    <property type="entry name" value="PRK10792.1"/>
    <property type="match status" value="1"/>
</dbReference>
<reference evidence="15" key="1">
    <citation type="submission" date="2019-12" db="EMBL/GenBank/DDBJ databases">
        <authorList>
            <person name="zhang j."/>
            <person name="sun C.M."/>
        </authorList>
    </citation>
    <scope>NUCLEOTIDE SEQUENCE</scope>
    <source>
        <strain evidence="15">NS-1</strain>
    </source>
</reference>
<feature type="binding site" evidence="12">
    <location>
        <position position="233"/>
    </location>
    <ligand>
        <name>NADP(+)</name>
        <dbReference type="ChEBI" id="CHEBI:58349"/>
    </ligand>
</feature>
<dbReference type="NCBIfam" id="NF010783">
    <property type="entry name" value="PRK14186.1"/>
    <property type="match status" value="1"/>
</dbReference>
<dbReference type="EMBL" id="CP046640">
    <property type="protein sequence ID" value="QTL98513.1"/>
    <property type="molecule type" value="Genomic_DNA"/>
</dbReference>
<dbReference type="Pfam" id="PF00763">
    <property type="entry name" value="THF_DHG_CYH"/>
    <property type="match status" value="1"/>
</dbReference>
<accession>A0A8A7K9M9</accession>
<dbReference type="GO" id="GO:0006164">
    <property type="term" value="P:purine nucleotide biosynthetic process"/>
    <property type="evidence" value="ECO:0007669"/>
    <property type="project" value="UniProtKB-KW"/>
</dbReference>
<feature type="domain" description="Tetrahydrofolate dehydrogenase/cyclohydrolase NAD(P)-binding" evidence="14">
    <location>
        <begin position="141"/>
        <end position="281"/>
    </location>
</feature>
<dbReference type="InterPro" id="IPR020631">
    <property type="entry name" value="THF_DH/CycHdrlase_NAD-bd_dom"/>
</dbReference>
<dbReference type="HAMAP" id="MF_01576">
    <property type="entry name" value="THF_DHG_CYH"/>
    <property type="match status" value="1"/>
</dbReference>
<sequence length="284" mass="30847">MSNLIDGKAIAEEIRNEYKERVKEFAGEGRKPGLTVVLVGDDPASQTYVKFKERAATELGISSEIVRLSQNINQQELLELIDRLNLDDGVDGILVQLPLPEHINEKVIIEAIAPTKDVDGFHPINTGRLFSGQQNRTRFDACTPMGVIELLDRKGITIEGKKAVVVGRSIIVGKPVAHLLLERNATVTICHSRTANLAAETRQADILIAAVGRPNLITADMVKEGVVVIDVGTNRVNGKLTGDVAFDEVKEKAAYITPVPGGVGPMTIAMLMKNTIKAREYHGV</sequence>
<evidence type="ECO:0000256" key="2">
    <source>
        <dbReference type="ARBA" id="ARBA00022563"/>
    </source>
</evidence>
<dbReference type="InterPro" id="IPR036291">
    <property type="entry name" value="NAD(P)-bd_dom_sf"/>
</dbReference>
<dbReference type="KEGG" id="ifn:GM661_11310"/>
<dbReference type="GO" id="GO:0000105">
    <property type="term" value="P:L-histidine biosynthetic process"/>
    <property type="evidence" value="ECO:0007669"/>
    <property type="project" value="UniProtKB-KW"/>
</dbReference>
<evidence type="ECO:0000256" key="4">
    <source>
        <dbReference type="ARBA" id="ARBA00022755"/>
    </source>
</evidence>
<comment type="catalytic activity">
    <reaction evidence="11 12">
        <text>(6R)-5,10-methenyltetrahydrofolate + H2O = (6R)-10-formyltetrahydrofolate + H(+)</text>
        <dbReference type="Rhea" id="RHEA:23700"/>
        <dbReference type="ChEBI" id="CHEBI:15377"/>
        <dbReference type="ChEBI" id="CHEBI:15378"/>
        <dbReference type="ChEBI" id="CHEBI:57455"/>
        <dbReference type="ChEBI" id="CHEBI:195366"/>
        <dbReference type="EC" id="3.5.4.9"/>
    </reaction>
</comment>
<keyword evidence="4 12" id="KW-0658">Purine biosynthesis</keyword>
<dbReference type="PROSITE" id="PS00766">
    <property type="entry name" value="THF_DHG_CYH_1"/>
    <property type="match status" value="1"/>
</dbReference>
<evidence type="ECO:0000256" key="5">
    <source>
        <dbReference type="ARBA" id="ARBA00022801"/>
    </source>
</evidence>
<dbReference type="EC" id="3.5.4.9" evidence="12"/>
<keyword evidence="8 12" id="KW-0368">Histidine biosynthesis</keyword>
<dbReference type="SUPFAM" id="SSF53223">
    <property type="entry name" value="Aminoacid dehydrogenase-like, N-terminal domain"/>
    <property type="match status" value="1"/>
</dbReference>
<dbReference type="UniPathway" id="UPA00193"/>
<evidence type="ECO:0000256" key="3">
    <source>
        <dbReference type="ARBA" id="ARBA00022605"/>
    </source>
</evidence>
<gene>
    <name evidence="12 15" type="primary">folD</name>
    <name evidence="15" type="ORF">GM661_11310</name>
</gene>
<evidence type="ECO:0000313" key="15">
    <source>
        <dbReference type="EMBL" id="QTL98513.1"/>
    </source>
</evidence>
<dbReference type="RefSeq" id="WP_230866933.1">
    <property type="nucleotide sequence ID" value="NZ_CP046640.1"/>
</dbReference>
<dbReference type="InterPro" id="IPR020630">
    <property type="entry name" value="THF_DH/CycHdrlase_cat_dom"/>
</dbReference>
<dbReference type="GO" id="GO:0005829">
    <property type="term" value="C:cytosol"/>
    <property type="evidence" value="ECO:0007669"/>
    <property type="project" value="TreeGrafter"/>
</dbReference>
<protein>
    <recommendedName>
        <fullName evidence="12">Bifunctional protein FolD</fullName>
    </recommendedName>
    <domain>
        <recommendedName>
            <fullName evidence="12">Methylenetetrahydrofolate dehydrogenase</fullName>
            <ecNumber evidence="12">1.5.1.5</ecNumber>
        </recommendedName>
    </domain>
    <domain>
        <recommendedName>
            <fullName evidence="12">Methenyltetrahydrofolate cyclohydrolase</fullName>
            <ecNumber evidence="12">3.5.4.9</ecNumber>
        </recommendedName>
    </domain>
</protein>
<comment type="pathway">
    <text evidence="1 12">One-carbon metabolism; tetrahydrofolate interconversion.</text>
</comment>
<keyword evidence="10 12" id="KW-0511">Multifunctional enzyme</keyword>
<keyword evidence="7 12" id="KW-0560">Oxidoreductase</keyword>
<dbReference type="GO" id="GO:0009086">
    <property type="term" value="P:methionine biosynthetic process"/>
    <property type="evidence" value="ECO:0007669"/>
    <property type="project" value="UniProtKB-KW"/>
</dbReference>
<keyword evidence="2 12" id="KW-0554">One-carbon metabolism</keyword>
<dbReference type="PRINTS" id="PR00085">
    <property type="entry name" value="THFDHDRGNASE"/>
</dbReference>
<comment type="subunit">
    <text evidence="12">Homodimer.</text>
</comment>
<evidence type="ECO:0000259" key="13">
    <source>
        <dbReference type="Pfam" id="PF00763"/>
    </source>
</evidence>
<dbReference type="GO" id="GO:0004477">
    <property type="term" value="F:methenyltetrahydrofolate cyclohydrolase activity"/>
    <property type="evidence" value="ECO:0007669"/>
    <property type="project" value="UniProtKB-UniRule"/>
</dbReference>
<dbReference type="InterPro" id="IPR000672">
    <property type="entry name" value="THF_DH/CycHdrlase"/>
</dbReference>
<organism evidence="15 16">
    <name type="scientific">Iocasia fonsfrigidae</name>
    <dbReference type="NCBI Taxonomy" id="2682810"/>
    <lineage>
        <taxon>Bacteria</taxon>
        <taxon>Bacillati</taxon>
        <taxon>Bacillota</taxon>
        <taxon>Clostridia</taxon>
        <taxon>Halanaerobiales</taxon>
        <taxon>Halanaerobiaceae</taxon>
        <taxon>Iocasia</taxon>
    </lineage>
</organism>